<dbReference type="EC" id="3.5.4.10" evidence="10"/>
<evidence type="ECO:0000313" key="12">
    <source>
        <dbReference type="EMBL" id="TWU30054.1"/>
    </source>
</evidence>
<accession>A0A5C6D2H7</accession>
<evidence type="ECO:0000256" key="9">
    <source>
        <dbReference type="ARBA" id="ARBA00050687"/>
    </source>
</evidence>
<keyword evidence="4 10" id="KW-0808">Transferase</keyword>
<comment type="pathway">
    <text evidence="2 10">Purine metabolism; IMP biosynthesis via de novo pathway; 5-formamido-1-(5-phospho-D-ribosyl)imidazole-4-carboxamide from 5-amino-1-(5-phospho-D-ribosyl)imidazole-4-carboxamide (10-formyl THF route): step 1/1.</text>
</comment>
<dbReference type="EC" id="2.1.2.3" evidence="10"/>
<dbReference type="EMBL" id="SJPS01000001">
    <property type="protein sequence ID" value="TWU30054.1"/>
    <property type="molecule type" value="Genomic_DNA"/>
</dbReference>
<keyword evidence="13" id="KW-1185">Reference proteome</keyword>
<comment type="caution">
    <text evidence="12">The sequence shown here is derived from an EMBL/GenBank/DDBJ whole genome shotgun (WGS) entry which is preliminary data.</text>
</comment>
<feature type="domain" description="MGS-like" evidence="11">
    <location>
        <begin position="1"/>
        <end position="150"/>
    </location>
</feature>
<dbReference type="FunFam" id="3.40.140.20:FF:000001">
    <property type="entry name" value="Bifunctional purine biosynthesis protein PurH"/>
    <property type="match status" value="1"/>
</dbReference>
<sequence length="527" mass="56568">MPISPPIKRALVSVSDKQGLSEFIRELVALDIEIFSTGGTRKHLESAGIQVRDVADYTGFPEMMDGRVKTLHPKVHGGLLCRHDNPSDMASLAEHGIATFELVVVNLYPFEETIARPGVTPSEAIEQIDIGGPSMVRSAAKNHAFVTLATNPEQYGAILAEIRDQGTTTLETRRQLAGAAFARTAEYDTAIAGYFVKLNSVAAGVDDYPPQVRLELQRRDTLRYGENPHQSAALYAFPSAPTESLVNAEQLNGKELSYNNLLDLDAALAIARSLPQPGVAVLKHNNPCGAATAETLAEAASKAWDGDPLSAFGSVLGVNVPVDGPMAEFLAEPGRFVEAIVAPDFTPEALEVLTTKPKWKANVRLLKTGTFLPGMGAQVFRQIDGGMLCQTADDLPDETSAWQVLTEAKPSAELQADLEFAWAVCRFVKSNAIVLTKDKSLLGVGAGQMSRVDSVEIAIRKAGKRCQGSVLASDAFFPFEDSIQEAANAGIAAIIQPGGSRRDAEVIAACNEYGLPMIFTGTRHFRH</sequence>
<dbReference type="SMART" id="SM00798">
    <property type="entry name" value="AICARFT_IMPCHas"/>
    <property type="match status" value="1"/>
</dbReference>
<comment type="catalytic activity">
    <reaction evidence="9 10">
        <text>IMP + H2O = 5-formamido-1-(5-phospho-D-ribosyl)imidazole-4-carboxamide</text>
        <dbReference type="Rhea" id="RHEA:18445"/>
        <dbReference type="ChEBI" id="CHEBI:15377"/>
        <dbReference type="ChEBI" id="CHEBI:58053"/>
        <dbReference type="ChEBI" id="CHEBI:58467"/>
        <dbReference type="EC" id="3.5.4.10"/>
    </reaction>
</comment>
<dbReference type="AlphaFoldDB" id="A0A5C6D2H7"/>
<comment type="catalytic activity">
    <reaction evidence="8 10">
        <text>(6R)-10-formyltetrahydrofolate + 5-amino-1-(5-phospho-beta-D-ribosyl)imidazole-4-carboxamide = 5-formamido-1-(5-phospho-D-ribosyl)imidazole-4-carboxamide + (6S)-5,6,7,8-tetrahydrofolate</text>
        <dbReference type="Rhea" id="RHEA:22192"/>
        <dbReference type="ChEBI" id="CHEBI:57453"/>
        <dbReference type="ChEBI" id="CHEBI:58467"/>
        <dbReference type="ChEBI" id="CHEBI:58475"/>
        <dbReference type="ChEBI" id="CHEBI:195366"/>
        <dbReference type="EC" id="2.1.2.3"/>
    </reaction>
</comment>
<dbReference type="GO" id="GO:0005829">
    <property type="term" value="C:cytosol"/>
    <property type="evidence" value="ECO:0007669"/>
    <property type="project" value="TreeGrafter"/>
</dbReference>
<evidence type="ECO:0000256" key="1">
    <source>
        <dbReference type="ARBA" id="ARBA00004844"/>
    </source>
</evidence>
<dbReference type="InterPro" id="IPR036914">
    <property type="entry name" value="MGS-like_dom_sf"/>
</dbReference>
<gene>
    <name evidence="10 12" type="primary">purH</name>
    <name evidence="12" type="ORF">Pla144_08400</name>
</gene>
<evidence type="ECO:0000256" key="2">
    <source>
        <dbReference type="ARBA" id="ARBA00004954"/>
    </source>
</evidence>
<dbReference type="SUPFAM" id="SSF53927">
    <property type="entry name" value="Cytidine deaminase-like"/>
    <property type="match status" value="1"/>
</dbReference>
<dbReference type="FunFam" id="3.40.50.1380:FF:000001">
    <property type="entry name" value="Bifunctional purine biosynthesis protein PurH"/>
    <property type="match status" value="1"/>
</dbReference>
<reference evidence="12 13" key="1">
    <citation type="submission" date="2019-02" db="EMBL/GenBank/DDBJ databases">
        <title>Deep-cultivation of Planctomycetes and their phenomic and genomic characterization uncovers novel biology.</title>
        <authorList>
            <person name="Wiegand S."/>
            <person name="Jogler M."/>
            <person name="Boedeker C."/>
            <person name="Pinto D."/>
            <person name="Vollmers J."/>
            <person name="Rivas-Marin E."/>
            <person name="Kohn T."/>
            <person name="Peeters S.H."/>
            <person name="Heuer A."/>
            <person name="Rast P."/>
            <person name="Oberbeckmann S."/>
            <person name="Bunk B."/>
            <person name="Jeske O."/>
            <person name="Meyerdierks A."/>
            <person name="Storesund J.E."/>
            <person name="Kallscheuer N."/>
            <person name="Luecker S."/>
            <person name="Lage O.M."/>
            <person name="Pohl T."/>
            <person name="Merkel B.J."/>
            <person name="Hornburger P."/>
            <person name="Mueller R.-W."/>
            <person name="Bruemmer F."/>
            <person name="Labrenz M."/>
            <person name="Spormann A.M."/>
            <person name="Op Den Camp H."/>
            <person name="Overmann J."/>
            <person name="Amann R."/>
            <person name="Jetten M.S.M."/>
            <person name="Mascher T."/>
            <person name="Medema M.H."/>
            <person name="Devos D.P."/>
            <person name="Kaster A.-K."/>
            <person name="Ovreas L."/>
            <person name="Rohde M."/>
            <person name="Galperin M.Y."/>
            <person name="Jogler C."/>
        </authorList>
    </citation>
    <scope>NUCLEOTIDE SEQUENCE [LARGE SCALE GENOMIC DNA]</scope>
    <source>
        <strain evidence="12 13">Pla144</strain>
    </source>
</reference>
<keyword evidence="7 10" id="KW-0511">Multifunctional enzyme</keyword>
<dbReference type="RefSeq" id="WP_146447990.1">
    <property type="nucleotide sequence ID" value="NZ_SJPS01000001.1"/>
</dbReference>
<proteinExistence type="inferred from homology"/>
<dbReference type="NCBIfam" id="TIGR00355">
    <property type="entry name" value="purH"/>
    <property type="match status" value="1"/>
</dbReference>
<dbReference type="OrthoDB" id="9802065at2"/>
<dbReference type="InterPro" id="IPR024051">
    <property type="entry name" value="AICAR_Tfase_dup_dom_sf"/>
</dbReference>
<dbReference type="Pfam" id="PF01808">
    <property type="entry name" value="AICARFT_IMPCHas"/>
    <property type="match status" value="1"/>
</dbReference>
<evidence type="ECO:0000256" key="7">
    <source>
        <dbReference type="ARBA" id="ARBA00023268"/>
    </source>
</evidence>
<dbReference type="Gene3D" id="3.40.140.20">
    <property type="match status" value="2"/>
</dbReference>
<evidence type="ECO:0000256" key="6">
    <source>
        <dbReference type="ARBA" id="ARBA00022801"/>
    </source>
</evidence>
<dbReference type="InterPro" id="IPR016193">
    <property type="entry name" value="Cytidine_deaminase-like"/>
</dbReference>
<dbReference type="InterPro" id="IPR002695">
    <property type="entry name" value="PurH-like"/>
</dbReference>
<keyword evidence="6 10" id="KW-0378">Hydrolase</keyword>
<evidence type="ECO:0000256" key="10">
    <source>
        <dbReference type="HAMAP-Rule" id="MF_00139"/>
    </source>
</evidence>
<comment type="domain">
    <text evidence="10">The IMP cyclohydrolase activity resides in the N-terminal region.</text>
</comment>
<dbReference type="NCBIfam" id="NF002049">
    <property type="entry name" value="PRK00881.1"/>
    <property type="match status" value="1"/>
</dbReference>
<dbReference type="PANTHER" id="PTHR11692">
    <property type="entry name" value="BIFUNCTIONAL PURINE BIOSYNTHESIS PROTEIN PURH"/>
    <property type="match status" value="1"/>
</dbReference>
<dbReference type="PROSITE" id="PS51855">
    <property type="entry name" value="MGS"/>
    <property type="match status" value="1"/>
</dbReference>
<dbReference type="CDD" id="cd01421">
    <property type="entry name" value="IMPCH"/>
    <property type="match status" value="1"/>
</dbReference>
<dbReference type="HAMAP" id="MF_00139">
    <property type="entry name" value="PurH"/>
    <property type="match status" value="1"/>
</dbReference>
<evidence type="ECO:0000256" key="4">
    <source>
        <dbReference type="ARBA" id="ARBA00022679"/>
    </source>
</evidence>
<organism evidence="12 13">
    <name type="scientific">Bythopirellula polymerisocia</name>
    <dbReference type="NCBI Taxonomy" id="2528003"/>
    <lineage>
        <taxon>Bacteria</taxon>
        <taxon>Pseudomonadati</taxon>
        <taxon>Planctomycetota</taxon>
        <taxon>Planctomycetia</taxon>
        <taxon>Pirellulales</taxon>
        <taxon>Lacipirellulaceae</taxon>
        <taxon>Bythopirellula</taxon>
    </lineage>
</organism>
<comment type="similarity">
    <text evidence="3 10">Belongs to the PurH family.</text>
</comment>
<name>A0A5C6D2H7_9BACT</name>
<dbReference type="Gene3D" id="3.40.50.1380">
    <property type="entry name" value="Methylglyoxal synthase-like domain"/>
    <property type="match status" value="1"/>
</dbReference>
<dbReference type="GO" id="GO:0004643">
    <property type="term" value="F:phosphoribosylaminoimidazolecarboxamide formyltransferase activity"/>
    <property type="evidence" value="ECO:0007669"/>
    <property type="project" value="UniProtKB-UniRule"/>
</dbReference>
<dbReference type="PIRSF" id="PIRSF000414">
    <property type="entry name" value="AICARFT_IMPCHas"/>
    <property type="match status" value="1"/>
</dbReference>
<dbReference type="PANTHER" id="PTHR11692:SF0">
    <property type="entry name" value="BIFUNCTIONAL PURINE BIOSYNTHESIS PROTEIN ATIC"/>
    <property type="match status" value="1"/>
</dbReference>
<evidence type="ECO:0000256" key="5">
    <source>
        <dbReference type="ARBA" id="ARBA00022755"/>
    </source>
</evidence>
<evidence type="ECO:0000313" key="13">
    <source>
        <dbReference type="Proteomes" id="UP000318437"/>
    </source>
</evidence>
<comment type="pathway">
    <text evidence="1 10">Purine metabolism; IMP biosynthesis via de novo pathway; IMP from 5-formamido-1-(5-phospho-D-ribosyl)imidazole-4-carboxamide: step 1/1.</text>
</comment>
<protein>
    <recommendedName>
        <fullName evidence="10">Bifunctional purine biosynthesis protein PurH</fullName>
    </recommendedName>
    <domain>
        <recommendedName>
            <fullName evidence="10">Phosphoribosylaminoimidazolecarboxamide formyltransferase</fullName>
            <ecNumber evidence="10">2.1.2.3</ecNumber>
        </recommendedName>
        <alternativeName>
            <fullName evidence="10">AICAR transformylase</fullName>
        </alternativeName>
    </domain>
    <domain>
        <recommendedName>
            <fullName evidence="10">IMP cyclohydrolase</fullName>
            <ecNumber evidence="10">3.5.4.10</ecNumber>
        </recommendedName>
        <alternativeName>
            <fullName evidence="10">ATIC</fullName>
        </alternativeName>
        <alternativeName>
            <fullName evidence="10">IMP synthase</fullName>
        </alternativeName>
        <alternativeName>
            <fullName evidence="10">Inosinicase</fullName>
        </alternativeName>
    </domain>
</protein>
<dbReference type="UniPathway" id="UPA00074">
    <property type="reaction ID" value="UER00133"/>
</dbReference>
<keyword evidence="5 10" id="KW-0658">Purine biosynthesis</keyword>
<dbReference type="Pfam" id="PF02142">
    <property type="entry name" value="MGS"/>
    <property type="match status" value="1"/>
</dbReference>
<evidence type="ECO:0000256" key="3">
    <source>
        <dbReference type="ARBA" id="ARBA00007667"/>
    </source>
</evidence>
<evidence type="ECO:0000259" key="11">
    <source>
        <dbReference type="PROSITE" id="PS51855"/>
    </source>
</evidence>
<dbReference type="Proteomes" id="UP000318437">
    <property type="component" value="Unassembled WGS sequence"/>
</dbReference>
<dbReference type="SMART" id="SM00851">
    <property type="entry name" value="MGS"/>
    <property type="match status" value="1"/>
</dbReference>
<dbReference type="GO" id="GO:0003937">
    <property type="term" value="F:IMP cyclohydrolase activity"/>
    <property type="evidence" value="ECO:0007669"/>
    <property type="project" value="UniProtKB-UniRule"/>
</dbReference>
<dbReference type="GO" id="GO:0006189">
    <property type="term" value="P:'de novo' IMP biosynthetic process"/>
    <property type="evidence" value="ECO:0007669"/>
    <property type="project" value="UniProtKB-UniRule"/>
</dbReference>
<evidence type="ECO:0000256" key="8">
    <source>
        <dbReference type="ARBA" id="ARBA00050488"/>
    </source>
</evidence>
<dbReference type="InterPro" id="IPR011607">
    <property type="entry name" value="MGS-like_dom"/>
</dbReference>
<dbReference type="SUPFAM" id="SSF52335">
    <property type="entry name" value="Methylglyoxal synthase-like"/>
    <property type="match status" value="1"/>
</dbReference>